<keyword evidence="2" id="KW-0472">Membrane</keyword>
<feature type="region of interest" description="Disordered" evidence="1">
    <location>
        <begin position="27"/>
        <end position="46"/>
    </location>
</feature>
<gene>
    <name evidence="3" type="ORF">H9L09_11525</name>
</gene>
<keyword evidence="4" id="KW-1185">Reference proteome</keyword>
<evidence type="ECO:0000256" key="2">
    <source>
        <dbReference type="SAM" id="Phobius"/>
    </source>
</evidence>
<proteinExistence type="predicted"/>
<organism evidence="3 4">
    <name type="scientific">Nocardioides mesophilus</name>
    <dbReference type="NCBI Taxonomy" id="433659"/>
    <lineage>
        <taxon>Bacteria</taxon>
        <taxon>Bacillati</taxon>
        <taxon>Actinomycetota</taxon>
        <taxon>Actinomycetes</taxon>
        <taxon>Propionibacteriales</taxon>
        <taxon>Nocardioidaceae</taxon>
        <taxon>Nocardioides</taxon>
    </lineage>
</organism>
<accession>A0A7G9R6N8</accession>
<dbReference type="EMBL" id="CP060713">
    <property type="protein sequence ID" value="QNN51263.1"/>
    <property type="molecule type" value="Genomic_DNA"/>
</dbReference>
<keyword evidence="2" id="KW-0812">Transmembrane</keyword>
<name>A0A7G9R6N8_9ACTN</name>
<dbReference type="KEGG" id="nmes:H9L09_11525"/>
<dbReference type="Proteomes" id="UP000515947">
    <property type="component" value="Chromosome"/>
</dbReference>
<evidence type="ECO:0000256" key="1">
    <source>
        <dbReference type="SAM" id="MobiDB-lite"/>
    </source>
</evidence>
<dbReference type="AlphaFoldDB" id="A0A7G9R6N8"/>
<keyword evidence="2" id="KW-1133">Transmembrane helix</keyword>
<feature type="transmembrane region" description="Helical" evidence="2">
    <location>
        <begin position="6"/>
        <end position="22"/>
    </location>
</feature>
<evidence type="ECO:0000313" key="3">
    <source>
        <dbReference type="EMBL" id="QNN51263.1"/>
    </source>
</evidence>
<sequence length="72" mass="8518">MGRAVLVIAVLALVIYLLIRLVEKRRGVRQPRPQQPPRRPVVAPDDDVDFLRELERRRRRQQRDGQPEQPDN</sequence>
<evidence type="ECO:0000313" key="4">
    <source>
        <dbReference type="Proteomes" id="UP000515947"/>
    </source>
</evidence>
<protein>
    <submittedName>
        <fullName evidence="3">Uncharacterized protein</fullName>
    </submittedName>
</protein>
<reference evidence="3 4" key="1">
    <citation type="submission" date="2020-08" db="EMBL/GenBank/DDBJ databases">
        <title>Genome sequence of Nocardioides mesophilus KACC 16243T.</title>
        <authorList>
            <person name="Hyun D.-W."/>
            <person name="Bae J.-W."/>
        </authorList>
    </citation>
    <scope>NUCLEOTIDE SEQUENCE [LARGE SCALE GENOMIC DNA]</scope>
    <source>
        <strain evidence="3 4">KACC 16243</strain>
    </source>
</reference>